<comment type="cofactor">
    <cofactor evidence="12">
        <name>Zn(2+)</name>
        <dbReference type="ChEBI" id="CHEBI:29105"/>
    </cofactor>
    <text evidence="12">Binds 1 zinc ion.</text>
</comment>
<comment type="similarity">
    <text evidence="4 12">In the N-terminal section; belongs to the cytidine and deoxycytidylate deaminase family.</text>
</comment>
<dbReference type="PANTHER" id="PTHR38011">
    <property type="entry name" value="DIHYDROFOLATE REDUCTASE FAMILY PROTEIN (AFU_ORTHOLOGUE AFUA_8G06820)"/>
    <property type="match status" value="1"/>
</dbReference>
<evidence type="ECO:0000256" key="7">
    <source>
        <dbReference type="ARBA" id="ARBA00022723"/>
    </source>
</evidence>
<dbReference type="GO" id="GO:0008703">
    <property type="term" value="F:5-amino-6-(5-phosphoribosylamino)uracil reductase activity"/>
    <property type="evidence" value="ECO:0007669"/>
    <property type="project" value="UniProtKB-EC"/>
</dbReference>
<proteinExistence type="inferred from homology"/>
<dbReference type="InterPro" id="IPR016192">
    <property type="entry name" value="APOBEC/CMP_deaminase_Zn-bd"/>
</dbReference>
<keyword evidence="12 14" id="KW-0378">Hydrolase</keyword>
<dbReference type="SUPFAM" id="SSF53597">
    <property type="entry name" value="Dihydrofolate reductase-like"/>
    <property type="match status" value="1"/>
</dbReference>
<dbReference type="PANTHER" id="PTHR38011:SF7">
    <property type="entry name" value="2,5-DIAMINO-6-RIBOSYLAMINO-4(3H)-PYRIMIDINONE 5'-PHOSPHATE REDUCTASE"/>
    <property type="match status" value="1"/>
</dbReference>
<evidence type="ECO:0000313" key="14">
    <source>
        <dbReference type="EMBL" id="NKI32569.1"/>
    </source>
</evidence>
<dbReference type="CDD" id="cd01284">
    <property type="entry name" value="Riboflavin_deaminase-reductase"/>
    <property type="match status" value="1"/>
</dbReference>
<sequence>MLRAIELGKKAISFAAPNPMVGCVIVHNDRIIGEGFTSAYGGPHAEVNAINSVNDKSILEKATLYVTLEPCSHFGKTPPCANLIAKHKIPKVVIGLVDPNTKVSGAGIKKLRDSGSVVVVGVLEDECREHHKRFLTFQEKKRPYVILKWAESQDGFIAPDKIKRDEAPQPYWITNSISRQLVHKWRSEEMAILVGTNTVFADNPKLNVRSWKGRSSIRVVLDRELKIPIEFFIYDGSVKTIVVTESKSHFSKENTIFEFAEFGANLAASICEILYKHNINSLLVEGGQQTLQTFINEDIWDEAYIFKGENSFEAGIAAPTVSGCIVAKQKILEDGLTLLTK</sequence>
<evidence type="ECO:0000256" key="3">
    <source>
        <dbReference type="ARBA" id="ARBA00004910"/>
    </source>
</evidence>
<dbReference type="NCBIfam" id="TIGR00326">
    <property type="entry name" value="eubact_ribD"/>
    <property type="match status" value="1"/>
</dbReference>
<protein>
    <recommendedName>
        <fullName evidence="12">Riboflavin biosynthesis protein RibD</fullName>
    </recommendedName>
    <domain>
        <recommendedName>
            <fullName evidence="12">Diaminohydroxyphosphoribosylaminopyrimidine deaminase</fullName>
            <shortName evidence="12">DRAP deaminase</shortName>
            <ecNumber evidence="12">3.5.4.26</ecNumber>
        </recommendedName>
        <alternativeName>
            <fullName evidence="12">Riboflavin-specific deaminase</fullName>
        </alternativeName>
    </domain>
    <domain>
        <recommendedName>
            <fullName evidence="12">5-amino-6-(5-phosphoribosylamino)uracil reductase</fullName>
            <ecNumber evidence="12">1.1.1.193</ecNumber>
        </recommendedName>
        <alternativeName>
            <fullName evidence="12">HTP reductase</fullName>
        </alternativeName>
    </domain>
</protein>
<evidence type="ECO:0000256" key="1">
    <source>
        <dbReference type="ARBA" id="ARBA00002151"/>
    </source>
</evidence>
<dbReference type="Gene3D" id="3.40.140.10">
    <property type="entry name" value="Cytidine Deaminase, domain 2"/>
    <property type="match status" value="1"/>
</dbReference>
<evidence type="ECO:0000259" key="13">
    <source>
        <dbReference type="PROSITE" id="PS51747"/>
    </source>
</evidence>
<dbReference type="EC" id="3.5.4.26" evidence="12"/>
<keyword evidence="10 12" id="KW-0560">Oxidoreductase</keyword>
<dbReference type="PROSITE" id="PS51747">
    <property type="entry name" value="CYT_DCMP_DEAMINASES_2"/>
    <property type="match status" value="1"/>
</dbReference>
<evidence type="ECO:0000256" key="6">
    <source>
        <dbReference type="ARBA" id="ARBA00022619"/>
    </source>
</evidence>
<dbReference type="Proteomes" id="UP000718451">
    <property type="component" value="Unassembled WGS sequence"/>
</dbReference>
<comment type="catalytic activity">
    <reaction evidence="12">
        <text>2,5-diamino-6-hydroxy-4-(5-phosphoribosylamino)-pyrimidine + H2O + H(+) = 5-amino-6-(5-phospho-D-ribosylamino)uracil + NH4(+)</text>
        <dbReference type="Rhea" id="RHEA:21868"/>
        <dbReference type="ChEBI" id="CHEBI:15377"/>
        <dbReference type="ChEBI" id="CHEBI:15378"/>
        <dbReference type="ChEBI" id="CHEBI:28938"/>
        <dbReference type="ChEBI" id="CHEBI:58453"/>
        <dbReference type="ChEBI" id="CHEBI:58614"/>
        <dbReference type="EC" id="3.5.4.26"/>
    </reaction>
</comment>
<keyword evidence="8 12" id="KW-0862">Zinc</keyword>
<evidence type="ECO:0000256" key="10">
    <source>
        <dbReference type="ARBA" id="ARBA00023002"/>
    </source>
</evidence>
<evidence type="ECO:0000256" key="2">
    <source>
        <dbReference type="ARBA" id="ARBA00004882"/>
    </source>
</evidence>
<evidence type="ECO:0000256" key="9">
    <source>
        <dbReference type="ARBA" id="ARBA00022857"/>
    </source>
</evidence>
<comment type="function">
    <text evidence="1 12">Converts 2,5-diamino-6-(ribosylamino)-4(3h)-pyrimidinone 5'-phosphate into 5-amino-6-(ribosylamino)-2,4(1h,3h)-pyrimidinedione 5'-phosphate.</text>
</comment>
<dbReference type="InterPro" id="IPR016193">
    <property type="entry name" value="Cytidine_deaminase-like"/>
</dbReference>
<dbReference type="SUPFAM" id="SSF53927">
    <property type="entry name" value="Cytidine deaminase-like"/>
    <property type="match status" value="1"/>
</dbReference>
<dbReference type="InterPro" id="IPR050765">
    <property type="entry name" value="Riboflavin_Biosynth_HTPR"/>
</dbReference>
<comment type="pathway">
    <text evidence="3 12">Cofactor biosynthesis; riboflavin biosynthesis; 5-amino-6-(D-ribitylamino)uracil from GTP: step 3/4.</text>
</comment>
<dbReference type="InterPro" id="IPR004794">
    <property type="entry name" value="Eubact_RibD"/>
</dbReference>
<dbReference type="InterPro" id="IPR002125">
    <property type="entry name" value="CMP_dCMP_dom"/>
</dbReference>
<evidence type="ECO:0000256" key="5">
    <source>
        <dbReference type="ARBA" id="ARBA00007417"/>
    </source>
</evidence>
<comment type="catalytic activity">
    <reaction evidence="12">
        <text>5-amino-6-(5-phospho-D-ribitylamino)uracil + NADP(+) = 5-amino-6-(5-phospho-D-ribosylamino)uracil + NADPH + H(+)</text>
        <dbReference type="Rhea" id="RHEA:17845"/>
        <dbReference type="ChEBI" id="CHEBI:15378"/>
        <dbReference type="ChEBI" id="CHEBI:57783"/>
        <dbReference type="ChEBI" id="CHEBI:58349"/>
        <dbReference type="ChEBI" id="CHEBI:58421"/>
        <dbReference type="ChEBI" id="CHEBI:58453"/>
        <dbReference type="EC" id="1.1.1.193"/>
    </reaction>
</comment>
<dbReference type="EMBL" id="JAAWWL010000002">
    <property type="protein sequence ID" value="NKI32569.1"/>
    <property type="molecule type" value="Genomic_DNA"/>
</dbReference>
<keyword evidence="11" id="KW-0511">Multifunctional enzyme</keyword>
<keyword evidence="9 12" id="KW-0521">NADP</keyword>
<keyword evidence="6 12" id="KW-0686">Riboflavin biosynthesis</keyword>
<evidence type="ECO:0000256" key="12">
    <source>
        <dbReference type="PIRNR" id="PIRNR006769"/>
    </source>
</evidence>
<keyword evidence="7 12" id="KW-0479">Metal-binding</keyword>
<dbReference type="EC" id="1.1.1.193" evidence="12"/>
<dbReference type="PROSITE" id="PS00903">
    <property type="entry name" value="CYT_DCMP_DEAMINASES_1"/>
    <property type="match status" value="1"/>
</dbReference>
<organism evidence="14 15">
    <name type="scientific">Croceivirga thetidis</name>
    <dbReference type="NCBI Taxonomy" id="2721623"/>
    <lineage>
        <taxon>Bacteria</taxon>
        <taxon>Pseudomonadati</taxon>
        <taxon>Bacteroidota</taxon>
        <taxon>Flavobacteriia</taxon>
        <taxon>Flavobacteriales</taxon>
        <taxon>Flavobacteriaceae</taxon>
        <taxon>Croceivirga</taxon>
    </lineage>
</organism>
<comment type="caution">
    <text evidence="14">The sequence shown here is derived from an EMBL/GenBank/DDBJ whole genome shotgun (WGS) entry which is preliminary data.</text>
</comment>
<evidence type="ECO:0000256" key="8">
    <source>
        <dbReference type="ARBA" id="ARBA00022833"/>
    </source>
</evidence>
<reference evidence="14 15" key="1">
    <citation type="submission" date="2020-04" db="EMBL/GenBank/DDBJ databases">
        <authorList>
            <person name="Yoon J."/>
        </authorList>
    </citation>
    <scope>NUCLEOTIDE SEQUENCE [LARGE SCALE GENOMIC DNA]</scope>
    <source>
        <strain evidence="14 15">DJ-13</strain>
    </source>
</reference>
<gene>
    <name evidence="14" type="primary">ribD</name>
    <name evidence="14" type="ORF">HCU67_11495</name>
</gene>
<dbReference type="Pfam" id="PF01872">
    <property type="entry name" value="RibD_C"/>
    <property type="match status" value="1"/>
</dbReference>
<keyword evidence="15" id="KW-1185">Reference proteome</keyword>
<evidence type="ECO:0000256" key="4">
    <source>
        <dbReference type="ARBA" id="ARBA00005259"/>
    </source>
</evidence>
<dbReference type="InterPro" id="IPR002734">
    <property type="entry name" value="RibDG_C"/>
</dbReference>
<name>A0ABX1GSI2_9FLAO</name>
<comment type="similarity">
    <text evidence="5 12">In the C-terminal section; belongs to the HTP reductase family.</text>
</comment>
<comment type="pathway">
    <text evidence="2 12">Cofactor biosynthesis; riboflavin biosynthesis; 5-amino-6-(D-ribitylamino)uracil from GTP: step 2/4.</text>
</comment>
<dbReference type="Pfam" id="PF00383">
    <property type="entry name" value="dCMP_cyt_deam_1"/>
    <property type="match status" value="1"/>
</dbReference>
<dbReference type="InterPro" id="IPR024072">
    <property type="entry name" value="DHFR-like_dom_sf"/>
</dbReference>
<evidence type="ECO:0000256" key="11">
    <source>
        <dbReference type="ARBA" id="ARBA00023268"/>
    </source>
</evidence>
<dbReference type="Gene3D" id="3.40.430.10">
    <property type="entry name" value="Dihydrofolate Reductase, subunit A"/>
    <property type="match status" value="1"/>
</dbReference>
<evidence type="ECO:0000313" key="15">
    <source>
        <dbReference type="Proteomes" id="UP000718451"/>
    </source>
</evidence>
<dbReference type="PIRSF" id="PIRSF006769">
    <property type="entry name" value="RibD"/>
    <property type="match status" value="1"/>
</dbReference>
<accession>A0ABX1GSI2</accession>
<feature type="domain" description="CMP/dCMP-type deaminase" evidence="13">
    <location>
        <begin position="1"/>
        <end position="119"/>
    </location>
</feature>
<dbReference type="GO" id="GO:0008835">
    <property type="term" value="F:diaminohydroxyphosphoribosylaminopyrimidine deaminase activity"/>
    <property type="evidence" value="ECO:0007669"/>
    <property type="project" value="UniProtKB-EC"/>
</dbReference>